<evidence type="ECO:0000313" key="1">
    <source>
        <dbReference type="EMBL" id="CAF2931876.1"/>
    </source>
</evidence>
<evidence type="ECO:0000313" key="2">
    <source>
        <dbReference type="Proteomes" id="UP000675881"/>
    </source>
</evidence>
<accession>A0A7R8CU42</accession>
<dbReference type="EMBL" id="HG994583">
    <property type="protein sequence ID" value="CAF2931876.1"/>
    <property type="molecule type" value="Genomic_DNA"/>
</dbReference>
<organism evidence="1 2">
    <name type="scientific">Lepeophtheirus salmonis</name>
    <name type="common">Salmon louse</name>
    <name type="synonym">Caligus salmonis</name>
    <dbReference type="NCBI Taxonomy" id="72036"/>
    <lineage>
        <taxon>Eukaryota</taxon>
        <taxon>Metazoa</taxon>
        <taxon>Ecdysozoa</taxon>
        <taxon>Arthropoda</taxon>
        <taxon>Crustacea</taxon>
        <taxon>Multicrustacea</taxon>
        <taxon>Hexanauplia</taxon>
        <taxon>Copepoda</taxon>
        <taxon>Siphonostomatoida</taxon>
        <taxon>Caligidae</taxon>
        <taxon>Lepeophtheirus</taxon>
    </lineage>
</organism>
<keyword evidence="2" id="KW-1185">Reference proteome</keyword>
<sequence length="178" mass="19773">MSTIITEEIVKDIGEAWYTLNIYGTKYPISCDDISIVLCNVDTTNTLRDIGLNTAKVLNQCYDGASVMSEVHGVMQKIVQEELLRKRCHTYTALTIMKVILKSIDNIVHLLCGIESTQTSANEVRMEATGIFNAITQPNFMFISCMTHLIMTLLDLPNSALQAKSTDLYMGSDVSKVP</sequence>
<dbReference type="Proteomes" id="UP000675881">
    <property type="component" value="Chromosome 4"/>
</dbReference>
<name>A0A7R8CU42_LEPSM</name>
<reference evidence="1" key="1">
    <citation type="submission" date="2021-02" db="EMBL/GenBank/DDBJ databases">
        <authorList>
            <person name="Bekaert M."/>
        </authorList>
    </citation>
    <scope>NUCLEOTIDE SEQUENCE</scope>
    <source>
        <strain evidence="1">IoA-00</strain>
    </source>
</reference>
<dbReference type="AlphaFoldDB" id="A0A7R8CU42"/>
<gene>
    <name evidence="1" type="ORF">LSAA_8739</name>
</gene>
<protein>
    <submittedName>
        <fullName evidence="1">(salmon louse) hypothetical protein</fullName>
    </submittedName>
</protein>
<proteinExistence type="predicted"/>